<protein>
    <submittedName>
        <fullName evidence="2">Manganese catalase family protein</fullName>
    </submittedName>
</protein>
<dbReference type="GO" id="GO:0046872">
    <property type="term" value="F:metal ion binding"/>
    <property type="evidence" value="ECO:0007669"/>
    <property type="project" value="InterPro"/>
</dbReference>
<organism evidence="2 3">
    <name type="scientific">Candidatus Lachnoclostridium stercorigallinarum</name>
    <dbReference type="NCBI Taxonomy" id="2838634"/>
    <lineage>
        <taxon>Bacteria</taxon>
        <taxon>Bacillati</taxon>
        <taxon>Bacillota</taxon>
        <taxon>Clostridia</taxon>
        <taxon>Lachnospirales</taxon>
        <taxon>Lachnospiraceae</taxon>
    </lineage>
</organism>
<feature type="domain" description="Rubrerythrin diiron-binding" evidence="1">
    <location>
        <begin position="32"/>
        <end position="162"/>
    </location>
</feature>
<reference evidence="2" key="1">
    <citation type="journal article" date="2021" name="PeerJ">
        <title>Extensive microbial diversity within the chicken gut microbiome revealed by metagenomics and culture.</title>
        <authorList>
            <person name="Gilroy R."/>
            <person name="Ravi A."/>
            <person name="Getino M."/>
            <person name="Pursley I."/>
            <person name="Horton D.L."/>
            <person name="Alikhan N.F."/>
            <person name="Baker D."/>
            <person name="Gharbi K."/>
            <person name="Hall N."/>
            <person name="Watson M."/>
            <person name="Adriaenssens E.M."/>
            <person name="Foster-Nyarko E."/>
            <person name="Jarju S."/>
            <person name="Secka A."/>
            <person name="Antonio M."/>
            <person name="Oren A."/>
            <person name="Chaudhuri R.R."/>
            <person name="La Ragione R."/>
            <person name="Hildebrand F."/>
            <person name="Pallen M.J."/>
        </authorList>
    </citation>
    <scope>NUCLEOTIDE SEQUENCE</scope>
    <source>
        <strain evidence="2">ChiBcec1-1093</strain>
    </source>
</reference>
<dbReference type="AlphaFoldDB" id="A0A9D2K6R1"/>
<dbReference type="SUPFAM" id="SSF47240">
    <property type="entry name" value="Ferritin-like"/>
    <property type="match status" value="1"/>
</dbReference>
<dbReference type="EMBL" id="DXBC01000128">
    <property type="protein sequence ID" value="HIZ79748.1"/>
    <property type="molecule type" value="Genomic_DNA"/>
</dbReference>
<proteinExistence type="predicted"/>
<dbReference type="Gene3D" id="1.20.1260.10">
    <property type="match status" value="2"/>
</dbReference>
<reference evidence="2" key="2">
    <citation type="submission" date="2021-04" db="EMBL/GenBank/DDBJ databases">
        <authorList>
            <person name="Gilroy R."/>
        </authorList>
    </citation>
    <scope>NUCLEOTIDE SEQUENCE</scope>
    <source>
        <strain evidence="2">ChiBcec1-1093</strain>
    </source>
</reference>
<evidence type="ECO:0000313" key="3">
    <source>
        <dbReference type="Proteomes" id="UP000824101"/>
    </source>
</evidence>
<dbReference type="GO" id="GO:0016491">
    <property type="term" value="F:oxidoreductase activity"/>
    <property type="evidence" value="ECO:0007669"/>
    <property type="project" value="InterPro"/>
</dbReference>
<dbReference type="Pfam" id="PF02915">
    <property type="entry name" value="Rubrerythrin"/>
    <property type="match status" value="1"/>
</dbReference>
<accession>A0A9D2K6R1</accession>
<dbReference type="Proteomes" id="UP000824101">
    <property type="component" value="Unassembled WGS sequence"/>
</dbReference>
<gene>
    <name evidence="2" type="ORF">IAA17_08175</name>
</gene>
<comment type="caution">
    <text evidence="2">The sequence shown here is derived from an EMBL/GenBank/DDBJ whole genome shotgun (WGS) entry which is preliminary data.</text>
</comment>
<evidence type="ECO:0000259" key="1">
    <source>
        <dbReference type="Pfam" id="PF02915"/>
    </source>
</evidence>
<evidence type="ECO:0000313" key="2">
    <source>
        <dbReference type="EMBL" id="HIZ79748.1"/>
    </source>
</evidence>
<sequence length="185" mass="20616">MVQSTLPWPPVQAAGNNPCCAAAMLDNAGGQISEMSAIGFYCFHSLAASAWQEVTDAFRQICRDEMRHLEIFSTLAMQLGAEPRLWSPCGSLSSRCRYWTPAYLTYHTGLDSILAAAMDEEERSRQKYLMQAAWIQDENVCDNLRRIAEDEILHLQILKGLYEKYVPPDETAGKPVSPVFPPGAS</sequence>
<dbReference type="InterPro" id="IPR012347">
    <property type="entry name" value="Ferritin-like"/>
</dbReference>
<name>A0A9D2K6R1_9FIRM</name>
<dbReference type="InterPro" id="IPR003251">
    <property type="entry name" value="Rr_diiron-bd_dom"/>
</dbReference>
<dbReference type="InterPro" id="IPR009078">
    <property type="entry name" value="Ferritin-like_SF"/>
</dbReference>